<dbReference type="PROSITE" id="PS00630">
    <property type="entry name" value="IMP_2"/>
    <property type="match status" value="1"/>
</dbReference>
<comment type="cofactor">
    <cofactor evidence="2 7 8">
        <name>Mg(2+)</name>
        <dbReference type="ChEBI" id="CHEBI:18420"/>
    </cofactor>
</comment>
<keyword evidence="10" id="KW-1185">Reference proteome</keyword>
<evidence type="ECO:0000313" key="9">
    <source>
        <dbReference type="EMBL" id="KQB85436.1"/>
    </source>
</evidence>
<reference evidence="9 10" key="1">
    <citation type="submission" date="2015-10" db="EMBL/GenBank/DDBJ databases">
        <title>Corynebacteirum lowii and Corynebacterium oculi species nova, derived from human clinical disease and and emended description of Corynebacterium mastiditis.</title>
        <authorList>
            <person name="Bernard K."/>
            <person name="Pacheco A.L."/>
            <person name="Mcdougall C."/>
            <person name="Burtx T."/>
            <person name="Weibe D."/>
            <person name="Tyler S."/>
            <person name="Olson A.B."/>
            <person name="Cnockaert M."/>
            <person name="Eguchi H."/>
            <person name="Kuwahara T."/>
            <person name="Nakayama-Imaohji H."/>
            <person name="Boudewijins M."/>
            <person name="Van Hoecke F."/>
            <person name="Bernier A.-M."/>
            <person name="Vandamme P."/>
        </authorList>
    </citation>
    <scope>NUCLEOTIDE SEQUENCE [LARGE SCALE GENOMIC DNA]</scope>
    <source>
        <strain evidence="9 10">NML 130210</strain>
    </source>
</reference>
<feature type="binding site" evidence="7">
    <location>
        <position position="95"/>
    </location>
    <ligand>
        <name>Mg(2+)</name>
        <dbReference type="ChEBI" id="CHEBI:18420"/>
        <label>1</label>
        <note>catalytic</note>
    </ligand>
</feature>
<evidence type="ECO:0000256" key="4">
    <source>
        <dbReference type="ARBA" id="ARBA00022723"/>
    </source>
</evidence>
<dbReference type="InterPro" id="IPR020583">
    <property type="entry name" value="Inositol_monoP_metal-BS"/>
</dbReference>
<dbReference type="EC" id="3.1.3.25" evidence="8"/>
<keyword evidence="6 7" id="KW-0460">Magnesium</keyword>
<dbReference type="GO" id="GO:0046854">
    <property type="term" value="P:phosphatidylinositol phosphate biosynthetic process"/>
    <property type="evidence" value="ECO:0007669"/>
    <property type="project" value="InterPro"/>
</dbReference>
<dbReference type="PRINTS" id="PR00377">
    <property type="entry name" value="IMPHPHTASES"/>
</dbReference>
<evidence type="ECO:0000256" key="5">
    <source>
        <dbReference type="ARBA" id="ARBA00022801"/>
    </source>
</evidence>
<dbReference type="PANTHER" id="PTHR20854">
    <property type="entry name" value="INOSITOL MONOPHOSPHATASE"/>
    <property type="match status" value="1"/>
</dbReference>
<dbReference type="GO" id="GO:0046872">
    <property type="term" value="F:metal ion binding"/>
    <property type="evidence" value="ECO:0007669"/>
    <property type="project" value="UniProtKB-KW"/>
</dbReference>
<comment type="catalytic activity">
    <reaction evidence="1 8">
        <text>a myo-inositol phosphate + H2O = myo-inositol + phosphate</text>
        <dbReference type="Rhea" id="RHEA:24056"/>
        <dbReference type="ChEBI" id="CHEBI:15377"/>
        <dbReference type="ChEBI" id="CHEBI:17268"/>
        <dbReference type="ChEBI" id="CHEBI:43474"/>
        <dbReference type="ChEBI" id="CHEBI:84139"/>
        <dbReference type="EC" id="3.1.3.25"/>
    </reaction>
</comment>
<evidence type="ECO:0000313" key="10">
    <source>
        <dbReference type="Proteomes" id="UP000050517"/>
    </source>
</evidence>
<keyword evidence="4 7" id="KW-0479">Metal-binding</keyword>
<dbReference type="PATRIC" id="fig|1544416.3.peg.580"/>
<dbReference type="GO" id="GO:0006020">
    <property type="term" value="P:inositol metabolic process"/>
    <property type="evidence" value="ECO:0007669"/>
    <property type="project" value="TreeGrafter"/>
</dbReference>
<dbReference type="Gene3D" id="3.40.190.80">
    <property type="match status" value="1"/>
</dbReference>
<dbReference type="Proteomes" id="UP000050517">
    <property type="component" value="Unassembled WGS sequence"/>
</dbReference>
<dbReference type="Pfam" id="PF00459">
    <property type="entry name" value="Inositol_P"/>
    <property type="match status" value="1"/>
</dbReference>
<sequence>MGRMMEQQELISLRDLAEGLVCMAASAIEEKREELGDVRPYTLTKSSAVDPVTVVDTMAEEFLVETLLERRPGDGIIAEEGSARRSTTGVSWIIDPIDGTVNFLYGIPRYAVSLAAAIDGHVVAGAVINVADGSLYRAARGQGAQVLRGDSEEELHASSVEEAARALVATGFSYSAARREQQAKALCAILPQVRDIRRLGSAALDLCAVAEGHADAYYEHGIHCWDYAAGSLIAQEAGAVVETPALSVPGEEFRRTLAAAPGIAAEIGRLLDAAGAGERLGG</sequence>
<proteinExistence type="inferred from homology"/>
<dbReference type="AlphaFoldDB" id="A0A0Q0Z784"/>
<keyword evidence="5 8" id="KW-0378">Hydrolase</keyword>
<dbReference type="SUPFAM" id="SSF56655">
    <property type="entry name" value="Carbohydrate phosphatase"/>
    <property type="match status" value="1"/>
</dbReference>
<feature type="binding site" evidence="7">
    <location>
        <position position="98"/>
    </location>
    <ligand>
        <name>Mg(2+)</name>
        <dbReference type="ChEBI" id="CHEBI:18420"/>
        <label>1</label>
        <note>catalytic</note>
    </ligand>
</feature>
<dbReference type="STRING" id="1544416.Cocul_00575"/>
<feature type="binding site" evidence="7">
    <location>
        <position position="226"/>
    </location>
    <ligand>
        <name>Mg(2+)</name>
        <dbReference type="ChEBI" id="CHEBI:18420"/>
        <label>1</label>
        <note>catalytic</note>
    </ligand>
</feature>
<dbReference type="GO" id="GO:0008934">
    <property type="term" value="F:inositol monophosphate 1-phosphatase activity"/>
    <property type="evidence" value="ECO:0007669"/>
    <property type="project" value="InterPro"/>
</dbReference>
<evidence type="ECO:0000256" key="7">
    <source>
        <dbReference type="PIRSR" id="PIRSR600760-2"/>
    </source>
</evidence>
<evidence type="ECO:0000256" key="3">
    <source>
        <dbReference type="ARBA" id="ARBA00009759"/>
    </source>
</evidence>
<evidence type="ECO:0000256" key="2">
    <source>
        <dbReference type="ARBA" id="ARBA00001946"/>
    </source>
</evidence>
<dbReference type="PROSITE" id="PS00629">
    <property type="entry name" value="IMP_1"/>
    <property type="match status" value="1"/>
</dbReference>
<organism evidence="9 10">
    <name type="scientific">Corynebacterium oculi</name>
    <dbReference type="NCBI Taxonomy" id="1544416"/>
    <lineage>
        <taxon>Bacteria</taxon>
        <taxon>Bacillati</taxon>
        <taxon>Actinomycetota</taxon>
        <taxon>Actinomycetes</taxon>
        <taxon>Mycobacteriales</taxon>
        <taxon>Corynebacteriaceae</taxon>
        <taxon>Corynebacterium</taxon>
    </lineage>
</organism>
<evidence type="ECO:0000256" key="1">
    <source>
        <dbReference type="ARBA" id="ARBA00001033"/>
    </source>
</evidence>
<dbReference type="PANTHER" id="PTHR20854:SF4">
    <property type="entry name" value="INOSITOL-1-MONOPHOSPHATASE-RELATED"/>
    <property type="match status" value="1"/>
</dbReference>
<name>A0A0Q0Z784_9CORY</name>
<accession>A0A0Q0Z784</accession>
<dbReference type="InterPro" id="IPR000760">
    <property type="entry name" value="Inositol_monophosphatase-like"/>
</dbReference>
<comment type="caution">
    <text evidence="9">The sequence shown here is derived from an EMBL/GenBank/DDBJ whole genome shotgun (WGS) entry which is preliminary data.</text>
</comment>
<evidence type="ECO:0000256" key="6">
    <source>
        <dbReference type="ARBA" id="ARBA00022842"/>
    </source>
</evidence>
<gene>
    <name evidence="9" type="primary">suhB_1</name>
    <name evidence="9" type="ORF">Cocul_00575</name>
</gene>
<dbReference type="Gene3D" id="3.30.540.10">
    <property type="entry name" value="Fructose-1,6-Bisphosphatase, subunit A, domain 1"/>
    <property type="match status" value="1"/>
</dbReference>
<dbReference type="InterPro" id="IPR020550">
    <property type="entry name" value="Inositol_monophosphatase_CS"/>
</dbReference>
<dbReference type="GO" id="GO:0007165">
    <property type="term" value="P:signal transduction"/>
    <property type="evidence" value="ECO:0007669"/>
    <property type="project" value="TreeGrafter"/>
</dbReference>
<evidence type="ECO:0000256" key="8">
    <source>
        <dbReference type="RuleBase" id="RU364068"/>
    </source>
</evidence>
<dbReference type="CDD" id="cd01639">
    <property type="entry name" value="IMPase"/>
    <property type="match status" value="1"/>
</dbReference>
<dbReference type="InterPro" id="IPR033942">
    <property type="entry name" value="IMPase"/>
</dbReference>
<feature type="binding site" evidence="7">
    <location>
        <position position="79"/>
    </location>
    <ligand>
        <name>Mg(2+)</name>
        <dbReference type="ChEBI" id="CHEBI:18420"/>
        <label>1</label>
        <note>catalytic</note>
    </ligand>
</feature>
<comment type="similarity">
    <text evidence="3 8">Belongs to the inositol monophosphatase superfamily.</text>
</comment>
<protein>
    <recommendedName>
        <fullName evidence="8">Inositol-1-monophosphatase</fullName>
        <ecNumber evidence="8">3.1.3.25</ecNumber>
    </recommendedName>
</protein>
<feature type="binding site" evidence="7">
    <location>
        <position position="97"/>
    </location>
    <ligand>
        <name>Mg(2+)</name>
        <dbReference type="ChEBI" id="CHEBI:18420"/>
        <label>1</label>
        <note>catalytic</note>
    </ligand>
</feature>
<dbReference type="EMBL" id="LKST01000001">
    <property type="protein sequence ID" value="KQB85436.1"/>
    <property type="molecule type" value="Genomic_DNA"/>
</dbReference>